<sequence>QIQRTNVENEYLVPSTQQGTGIFYIINSEIGTCSCFVGINGAPCKHQGAVSMKFHLSMFNFIPSLTPNDRANYTYIALGYVAHDNSFYASLHAQQAPQQENLHHSEPTFSSTPNINNETSDTSDIEWKEPNENREDIDILPFVAFLEEVKLDYQNAGEPLHAALDKFKERYNVAKSKSISQLSSYLYDLNHNMDPMARVKSGARIRVQVESVKRCKVEN</sequence>
<accession>A0ACA9S717</accession>
<organism evidence="1 2">
    <name type="scientific">Racocetra persica</name>
    <dbReference type="NCBI Taxonomy" id="160502"/>
    <lineage>
        <taxon>Eukaryota</taxon>
        <taxon>Fungi</taxon>
        <taxon>Fungi incertae sedis</taxon>
        <taxon>Mucoromycota</taxon>
        <taxon>Glomeromycotina</taxon>
        <taxon>Glomeromycetes</taxon>
        <taxon>Diversisporales</taxon>
        <taxon>Gigasporaceae</taxon>
        <taxon>Racocetra</taxon>
    </lineage>
</organism>
<dbReference type="EMBL" id="CAJVQC010095352">
    <property type="protein sequence ID" value="CAG8828352.1"/>
    <property type="molecule type" value="Genomic_DNA"/>
</dbReference>
<comment type="caution">
    <text evidence="1">The sequence shown here is derived from an EMBL/GenBank/DDBJ whole genome shotgun (WGS) entry which is preliminary data.</text>
</comment>
<keyword evidence="2" id="KW-1185">Reference proteome</keyword>
<reference evidence="1" key="1">
    <citation type="submission" date="2021-06" db="EMBL/GenBank/DDBJ databases">
        <authorList>
            <person name="Kallberg Y."/>
            <person name="Tangrot J."/>
            <person name="Rosling A."/>
        </authorList>
    </citation>
    <scope>NUCLEOTIDE SEQUENCE</scope>
    <source>
        <strain evidence="1">MA461A</strain>
    </source>
</reference>
<evidence type="ECO:0000313" key="1">
    <source>
        <dbReference type="EMBL" id="CAG8828352.1"/>
    </source>
</evidence>
<feature type="non-terminal residue" evidence="1">
    <location>
        <position position="1"/>
    </location>
</feature>
<evidence type="ECO:0000313" key="2">
    <source>
        <dbReference type="Proteomes" id="UP000789920"/>
    </source>
</evidence>
<gene>
    <name evidence="1" type="ORF">RPERSI_LOCUS27219</name>
</gene>
<feature type="non-terminal residue" evidence="1">
    <location>
        <position position="219"/>
    </location>
</feature>
<protein>
    <submittedName>
        <fullName evidence="1">15833_t:CDS:1</fullName>
    </submittedName>
</protein>
<name>A0ACA9S717_9GLOM</name>
<dbReference type="Proteomes" id="UP000789920">
    <property type="component" value="Unassembled WGS sequence"/>
</dbReference>
<proteinExistence type="predicted"/>